<evidence type="ECO:0000313" key="8">
    <source>
        <dbReference type="Proteomes" id="UP000829291"/>
    </source>
</evidence>
<keyword evidence="8" id="KW-1185">Reference proteome</keyword>
<dbReference type="InterPro" id="IPR001254">
    <property type="entry name" value="Trypsin_dom"/>
</dbReference>
<dbReference type="PANTHER" id="PTHR24276:SF91">
    <property type="entry name" value="AT26814P-RELATED"/>
    <property type="match status" value="1"/>
</dbReference>
<comment type="similarity">
    <text evidence="1">Belongs to the peptidase S1 family.</text>
</comment>
<keyword evidence="6" id="KW-0732">Signal</keyword>
<feature type="domain" description="Peptidase S1" evidence="7">
    <location>
        <begin position="25"/>
        <end position="252"/>
    </location>
</feature>
<dbReference type="PROSITE" id="PS50240">
    <property type="entry name" value="TRYPSIN_DOM"/>
    <property type="match status" value="1"/>
</dbReference>
<dbReference type="SMART" id="SM00020">
    <property type="entry name" value="Tryp_SPc"/>
    <property type="match status" value="1"/>
</dbReference>
<name>A0A6J0C0P7_NEOLC</name>
<sequence>MIKIVILLAIVAGAAPNPLNPTSRIVGGMDAVMSEAPYQVSLTLLGSHSCGGSIISENWVLTAAHCMVYPRSWYLVRAGSVSSTSGGSLTTLLLVVNHPNYGSNNWGLHVNDISLLRMSSPLVLDATRQPVSMYSENEEAMAGDRAVITGWGALIEGGSFSTNLQIINIPIISKAECSNAYRFWGGLPAGQICAAFLEGGRGTCRGDQGGPLLIQRRLAGVMSWSYGCAQPGLPSVYTEIAAHRSWISGVSGV</sequence>
<evidence type="ECO:0000256" key="6">
    <source>
        <dbReference type="SAM" id="SignalP"/>
    </source>
</evidence>
<dbReference type="InterPro" id="IPR018114">
    <property type="entry name" value="TRYPSIN_HIS"/>
</dbReference>
<keyword evidence="2" id="KW-0645">Protease</keyword>
<keyword evidence="5" id="KW-1015">Disulfide bond</keyword>
<evidence type="ECO:0000256" key="3">
    <source>
        <dbReference type="ARBA" id="ARBA00022801"/>
    </source>
</evidence>
<evidence type="ECO:0000256" key="2">
    <source>
        <dbReference type="ARBA" id="ARBA00022670"/>
    </source>
</evidence>
<dbReference type="GO" id="GO:0006508">
    <property type="term" value="P:proteolysis"/>
    <property type="evidence" value="ECO:0007669"/>
    <property type="project" value="UniProtKB-KW"/>
</dbReference>
<proteinExistence type="inferred from homology"/>
<dbReference type="Proteomes" id="UP000829291">
    <property type="component" value="Chromosome 4"/>
</dbReference>
<reference evidence="9" key="1">
    <citation type="submission" date="2025-08" db="UniProtKB">
        <authorList>
            <consortium name="RefSeq"/>
        </authorList>
    </citation>
    <scope>IDENTIFICATION</scope>
    <source>
        <tissue evidence="9">Thorax and Abdomen</tissue>
    </source>
</reference>
<dbReference type="InterPro" id="IPR043504">
    <property type="entry name" value="Peptidase_S1_PA_chymotrypsin"/>
</dbReference>
<dbReference type="SUPFAM" id="SSF50494">
    <property type="entry name" value="Trypsin-like serine proteases"/>
    <property type="match status" value="1"/>
</dbReference>
<evidence type="ECO:0000259" key="7">
    <source>
        <dbReference type="PROSITE" id="PS50240"/>
    </source>
</evidence>
<dbReference type="RefSeq" id="XP_015520034.2">
    <property type="nucleotide sequence ID" value="XM_015664548.2"/>
</dbReference>
<dbReference type="CDD" id="cd00190">
    <property type="entry name" value="Tryp_SPc"/>
    <property type="match status" value="1"/>
</dbReference>
<feature type="chain" id="PRO_5046646271" evidence="6">
    <location>
        <begin position="17"/>
        <end position="253"/>
    </location>
</feature>
<accession>A0A6J0C0P7</accession>
<dbReference type="AlphaFoldDB" id="A0A6J0C0P7"/>
<gene>
    <name evidence="9" type="primary">LOC107224481</name>
</gene>
<evidence type="ECO:0000256" key="4">
    <source>
        <dbReference type="ARBA" id="ARBA00022825"/>
    </source>
</evidence>
<organism evidence="9">
    <name type="scientific">Neodiprion lecontei</name>
    <name type="common">Redheaded pine sawfly</name>
    <dbReference type="NCBI Taxonomy" id="441921"/>
    <lineage>
        <taxon>Eukaryota</taxon>
        <taxon>Metazoa</taxon>
        <taxon>Ecdysozoa</taxon>
        <taxon>Arthropoda</taxon>
        <taxon>Hexapoda</taxon>
        <taxon>Insecta</taxon>
        <taxon>Pterygota</taxon>
        <taxon>Neoptera</taxon>
        <taxon>Endopterygota</taxon>
        <taxon>Hymenoptera</taxon>
        <taxon>Tenthredinoidea</taxon>
        <taxon>Diprionidae</taxon>
        <taxon>Diprioninae</taxon>
        <taxon>Neodiprion</taxon>
    </lineage>
</organism>
<evidence type="ECO:0000256" key="1">
    <source>
        <dbReference type="ARBA" id="ARBA00007664"/>
    </source>
</evidence>
<dbReference type="GO" id="GO:0004252">
    <property type="term" value="F:serine-type endopeptidase activity"/>
    <property type="evidence" value="ECO:0007669"/>
    <property type="project" value="InterPro"/>
</dbReference>
<dbReference type="InParanoid" id="A0A6J0C0P7"/>
<dbReference type="Gene3D" id="2.40.10.10">
    <property type="entry name" value="Trypsin-like serine proteases"/>
    <property type="match status" value="1"/>
</dbReference>
<dbReference type="InterPro" id="IPR050430">
    <property type="entry name" value="Peptidase_S1"/>
</dbReference>
<dbReference type="Pfam" id="PF00089">
    <property type="entry name" value="Trypsin"/>
    <property type="match status" value="1"/>
</dbReference>
<dbReference type="InterPro" id="IPR001314">
    <property type="entry name" value="Peptidase_S1A"/>
</dbReference>
<dbReference type="InterPro" id="IPR009003">
    <property type="entry name" value="Peptidase_S1_PA"/>
</dbReference>
<evidence type="ECO:0000256" key="5">
    <source>
        <dbReference type="ARBA" id="ARBA00023157"/>
    </source>
</evidence>
<dbReference type="GeneID" id="107224481"/>
<keyword evidence="3" id="KW-0378">Hydrolase</keyword>
<keyword evidence="4" id="KW-0720">Serine protease</keyword>
<feature type="signal peptide" evidence="6">
    <location>
        <begin position="1"/>
        <end position="16"/>
    </location>
</feature>
<dbReference type="PROSITE" id="PS00134">
    <property type="entry name" value="TRYPSIN_HIS"/>
    <property type="match status" value="1"/>
</dbReference>
<evidence type="ECO:0000313" key="9">
    <source>
        <dbReference type="RefSeq" id="XP_015520034.2"/>
    </source>
</evidence>
<dbReference type="OrthoDB" id="10059102at2759"/>
<protein>
    <submittedName>
        <fullName evidence="9">Trypsin-6</fullName>
    </submittedName>
</protein>
<dbReference type="PANTHER" id="PTHR24276">
    <property type="entry name" value="POLYSERASE-RELATED"/>
    <property type="match status" value="1"/>
</dbReference>
<dbReference type="KEGG" id="nlo:107224481"/>
<dbReference type="PRINTS" id="PR00722">
    <property type="entry name" value="CHYMOTRYPSIN"/>
</dbReference>